<keyword evidence="7" id="KW-0472">Membrane</keyword>
<comment type="similarity">
    <text evidence="5">Belongs to the ARTD/PARP family.</text>
</comment>
<evidence type="ECO:0000256" key="4">
    <source>
        <dbReference type="ARBA" id="ARBA00023027"/>
    </source>
</evidence>
<protein>
    <recommendedName>
        <fullName evidence="6">Poly [ADP-ribose] polymerase</fullName>
        <shortName evidence="6">PARP</shortName>
        <ecNumber evidence="6">2.4.2.-</ecNumber>
    </recommendedName>
</protein>
<evidence type="ECO:0000256" key="1">
    <source>
        <dbReference type="ARBA" id="ARBA00022676"/>
    </source>
</evidence>
<evidence type="ECO:0000256" key="7">
    <source>
        <dbReference type="SAM" id="Phobius"/>
    </source>
</evidence>
<feature type="domain" description="PARP catalytic" evidence="8">
    <location>
        <begin position="79"/>
        <end position="290"/>
    </location>
</feature>
<dbReference type="Pfam" id="PF00644">
    <property type="entry name" value="PARP"/>
    <property type="match status" value="1"/>
</dbReference>
<dbReference type="KEGG" id="apln:108737568"/>
<reference evidence="10" key="1">
    <citation type="submission" date="2025-08" db="UniProtKB">
        <authorList>
            <consortium name="RefSeq"/>
        </authorList>
    </citation>
    <scope>IDENTIFICATION</scope>
    <source>
        <tissue evidence="10">Entire body</tissue>
    </source>
</reference>
<evidence type="ECO:0000259" key="8">
    <source>
        <dbReference type="PROSITE" id="PS51059"/>
    </source>
</evidence>
<sequence>MVGDVNEIRSNSSNELADVFFEKTRKENISRIQKILKINLHGCDLLFCLFYSSLNSFRVEQCLKPLPPGFQSNDTDSIDKLRQICSSLPGLRSLMLDPSHLSAEALAILNYLLFCKNQPLLRRIDLDNFQFPDETDITLLPNHVFEVIYPQHMTDSWNRRKKNHNVIMAFHGSQLENFYSIIRFGLQHHFGNGKIQLFGQGTYLSTELSVSMIFAPFSRNWPKSVLGAKLSIIAVCEVLDIKHKVKKKASSNYRGIGGEIPDKYVVVTDNEVMKIKYLLVYSKREANFRSWSYRNVFAVLLLLYFVFLCIIGSQNSLSITFTRLWNKYIKKHFLQY</sequence>
<gene>
    <name evidence="10" type="primary">LOC108737568</name>
</gene>
<proteinExistence type="inferred from homology"/>
<dbReference type="Pfam" id="PF18084">
    <property type="entry name" value="ARTD15_N"/>
    <property type="match status" value="1"/>
</dbReference>
<dbReference type="GO" id="GO:0016779">
    <property type="term" value="F:nucleotidyltransferase activity"/>
    <property type="evidence" value="ECO:0007669"/>
    <property type="project" value="UniProtKB-KW"/>
</dbReference>
<dbReference type="AlphaFoldDB" id="A0A1W4WZN9"/>
<dbReference type="OrthoDB" id="19501at2759"/>
<dbReference type="SUPFAM" id="SSF56399">
    <property type="entry name" value="ADP-ribosylation"/>
    <property type="match status" value="1"/>
</dbReference>
<keyword evidence="7" id="KW-0812">Transmembrane</keyword>
<dbReference type="PROSITE" id="PS51059">
    <property type="entry name" value="PARP_CATALYTIC"/>
    <property type="match status" value="1"/>
</dbReference>
<dbReference type="STRING" id="224129.A0A1W4WZN9"/>
<dbReference type="PANTHER" id="PTHR21328">
    <property type="entry name" value="POLY ADP-RIBOSE POLYMERASE FAMILY, MEMBER PARP"/>
    <property type="match status" value="1"/>
</dbReference>
<dbReference type="InterPro" id="IPR041400">
    <property type="entry name" value="PARP16_N"/>
</dbReference>
<evidence type="ECO:0000256" key="5">
    <source>
        <dbReference type="ARBA" id="ARBA00024347"/>
    </source>
</evidence>
<accession>A0A1W4WZN9</accession>
<keyword evidence="3" id="KW-0548">Nucleotidyltransferase</keyword>
<dbReference type="InterPro" id="IPR012317">
    <property type="entry name" value="Poly(ADP-ribose)pol_cat_dom"/>
</dbReference>
<dbReference type="Gene3D" id="3.90.228.10">
    <property type="match status" value="1"/>
</dbReference>
<keyword evidence="2 6" id="KW-0808">Transferase</keyword>
<dbReference type="GO" id="GO:0003950">
    <property type="term" value="F:NAD+ poly-ADP-ribosyltransferase activity"/>
    <property type="evidence" value="ECO:0007669"/>
    <property type="project" value="UniProtKB-UniRule"/>
</dbReference>
<evidence type="ECO:0000313" key="9">
    <source>
        <dbReference type="Proteomes" id="UP000192223"/>
    </source>
</evidence>
<keyword evidence="4 6" id="KW-0520">NAD</keyword>
<evidence type="ECO:0000256" key="3">
    <source>
        <dbReference type="ARBA" id="ARBA00022695"/>
    </source>
</evidence>
<evidence type="ECO:0000313" key="10">
    <source>
        <dbReference type="RefSeq" id="XP_018325982.1"/>
    </source>
</evidence>
<evidence type="ECO:0000256" key="6">
    <source>
        <dbReference type="RuleBase" id="RU362114"/>
    </source>
</evidence>
<evidence type="ECO:0000256" key="2">
    <source>
        <dbReference type="ARBA" id="ARBA00022679"/>
    </source>
</evidence>
<dbReference type="RefSeq" id="XP_018325982.1">
    <property type="nucleotide sequence ID" value="XM_018470480.2"/>
</dbReference>
<keyword evidence="1 6" id="KW-0328">Glycosyltransferase</keyword>
<organism evidence="9 10">
    <name type="scientific">Agrilus planipennis</name>
    <name type="common">Emerald ash borer</name>
    <name type="synonym">Agrilus marcopoli</name>
    <dbReference type="NCBI Taxonomy" id="224129"/>
    <lineage>
        <taxon>Eukaryota</taxon>
        <taxon>Metazoa</taxon>
        <taxon>Ecdysozoa</taxon>
        <taxon>Arthropoda</taxon>
        <taxon>Hexapoda</taxon>
        <taxon>Insecta</taxon>
        <taxon>Pterygota</taxon>
        <taxon>Neoptera</taxon>
        <taxon>Endopterygota</taxon>
        <taxon>Coleoptera</taxon>
        <taxon>Polyphaga</taxon>
        <taxon>Elateriformia</taxon>
        <taxon>Buprestoidea</taxon>
        <taxon>Buprestidae</taxon>
        <taxon>Agrilinae</taxon>
        <taxon>Agrilus</taxon>
    </lineage>
</organism>
<dbReference type="Proteomes" id="UP000192223">
    <property type="component" value="Unplaced"/>
</dbReference>
<keyword evidence="9" id="KW-1185">Reference proteome</keyword>
<keyword evidence="7" id="KW-1133">Transmembrane helix</keyword>
<name>A0A1W4WZN9_AGRPL</name>
<dbReference type="GeneID" id="108737568"/>
<dbReference type="EC" id="2.4.2.-" evidence="6"/>
<dbReference type="InterPro" id="IPR051838">
    <property type="entry name" value="ARTD_PARP"/>
</dbReference>
<feature type="transmembrane region" description="Helical" evidence="7">
    <location>
        <begin position="291"/>
        <end position="311"/>
    </location>
</feature>
<dbReference type="InParanoid" id="A0A1W4WZN9"/>